<dbReference type="EMBL" id="AYXY01000024">
    <property type="protein sequence ID" value="ETN94300.1"/>
    <property type="molecule type" value="Genomic_DNA"/>
</dbReference>
<keyword evidence="2" id="KW-1185">Reference proteome</keyword>
<accession>W2UJI8</accession>
<reference evidence="2" key="1">
    <citation type="submission" date="2013-11" db="EMBL/GenBank/DDBJ databases">
        <title>Draft genome sequence from a member of Zhouia, isolated tidal flat.</title>
        <authorList>
            <person name="Jin H."/>
            <person name="Jeon C.O."/>
        </authorList>
    </citation>
    <scope>NUCLEOTIDE SEQUENCE [LARGE SCALE GENOMIC DNA]</scope>
    <source>
        <strain evidence="2">AD3</strain>
    </source>
</reference>
<organism evidence="1 2">
    <name type="scientific">Zhouia amylolytica AD3</name>
    <dbReference type="NCBI Taxonomy" id="1286632"/>
    <lineage>
        <taxon>Bacteria</taxon>
        <taxon>Pseudomonadati</taxon>
        <taxon>Bacteroidota</taxon>
        <taxon>Flavobacteriia</taxon>
        <taxon>Flavobacteriales</taxon>
        <taxon>Flavobacteriaceae</taxon>
        <taxon>Zhouia</taxon>
    </lineage>
</organism>
<evidence type="ECO:0000313" key="1">
    <source>
        <dbReference type="EMBL" id="ETN94300.1"/>
    </source>
</evidence>
<gene>
    <name evidence="1" type="ORF">P278_27990</name>
</gene>
<protein>
    <submittedName>
        <fullName evidence="1">Uncharacterized protein</fullName>
    </submittedName>
</protein>
<proteinExistence type="predicted"/>
<sequence length="40" mass="5014">MVRFASRTAKHIMRTFKNNRKPLEYKMNKEYNIINEWLLQ</sequence>
<dbReference type="AlphaFoldDB" id="W2UJI8"/>
<dbReference type="Proteomes" id="UP000018850">
    <property type="component" value="Unassembled WGS sequence"/>
</dbReference>
<reference evidence="1 2" key="2">
    <citation type="journal article" date="2016" name="Genome Announc.">
        <title>Draft Genome Sequence of Zhouia amylolytica AD3, Isolated from Tidal Flat Sediment.</title>
        <authorList>
            <person name="Jia B."/>
            <person name="Jin H.M."/>
            <person name="Lee H.J."/>
            <person name="Jeon C.O."/>
        </authorList>
    </citation>
    <scope>NUCLEOTIDE SEQUENCE [LARGE SCALE GENOMIC DNA]</scope>
    <source>
        <strain evidence="1 2">AD3</strain>
    </source>
</reference>
<comment type="caution">
    <text evidence="1">The sequence shown here is derived from an EMBL/GenBank/DDBJ whole genome shotgun (WGS) entry which is preliminary data.</text>
</comment>
<evidence type="ECO:0000313" key="2">
    <source>
        <dbReference type="Proteomes" id="UP000018850"/>
    </source>
</evidence>
<name>W2UJI8_9FLAO</name>